<dbReference type="Pfam" id="PF00384">
    <property type="entry name" value="Molybdopterin"/>
    <property type="match status" value="1"/>
</dbReference>
<dbReference type="Gene3D" id="3.40.50.740">
    <property type="match status" value="1"/>
</dbReference>
<dbReference type="Gene3D" id="2.40.40.20">
    <property type="match status" value="1"/>
</dbReference>
<feature type="domain" description="4Fe-4S Mo/W bis-MGD-type" evidence="4">
    <location>
        <begin position="60"/>
        <end position="129"/>
    </location>
</feature>
<comment type="caution">
    <text evidence="5">The sequence shown here is derived from an EMBL/GenBank/DDBJ whole genome shotgun (WGS) entry which is preliminary data.</text>
</comment>
<dbReference type="GO" id="GO:0051536">
    <property type="term" value="F:iron-sulfur cluster binding"/>
    <property type="evidence" value="ECO:0007669"/>
    <property type="project" value="UniProtKB-KW"/>
</dbReference>
<dbReference type="PROSITE" id="PS51318">
    <property type="entry name" value="TAT"/>
    <property type="match status" value="1"/>
</dbReference>
<dbReference type="GO" id="GO:0046872">
    <property type="term" value="F:metal ion binding"/>
    <property type="evidence" value="ECO:0007669"/>
    <property type="project" value="UniProtKB-KW"/>
</dbReference>
<accession>A0A1V4AQQ1</accession>
<dbReference type="PROSITE" id="PS51669">
    <property type="entry name" value="4FE4S_MOW_BIS_MGD"/>
    <property type="match status" value="1"/>
</dbReference>
<dbReference type="Gene3D" id="3.40.50.12440">
    <property type="match status" value="2"/>
</dbReference>
<protein>
    <submittedName>
        <fullName evidence="5">Nitrate oxidoreductase subunit alpha</fullName>
    </submittedName>
</protein>
<proteinExistence type="predicted"/>
<dbReference type="InterPro" id="IPR006963">
    <property type="entry name" value="Mopterin_OxRdtase_4Fe-4S_dom"/>
</dbReference>
<dbReference type="InterPro" id="IPR050612">
    <property type="entry name" value="Prok_Mopterin_Oxidored"/>
</dbReference>
<keyword evidence="2" id="KW-0408">Iron</keyword>
<keyword evidence="1" id="KW-0479">Metal-binding</keyword>
<evidence type="ECO:0000313" key="6">
    <source>
        <dbReference type="Proteomes" id="UP000189681"/>
    </source>
</evidence>
<dbReference type="InterPro" id="IPR009010">
    <property type="entry name" value="Asp_de-COase-like_dom_sf"/>
</dbReference>
<evidence type="ECO:0000256" key="3">
    <source>
        <dbReference type="ARBA" id="ARBA00023014"/>
    </source>
</evidence>
<evidence type="ECO:0000259" key="4">
    <source>
        <dbReference type="PROSITE" id="PS51669"/>
    </source>
</evidence>
<dbReference type="PANTHER" id="PTHR43742:SF6">
    <property type="entry name" value="OXIDOREDUCTASE YYAE-RELATED"/>
    <property type="match status" value="1"/>
</dbReference>
<sequence length="1149" mass="131705">MKLTRRTFLQVAGATGATFSLADKTMAFRLLKPAVEVGNPLDAYPDRTWESVYRDQYRYDRSFTYTCSPNDTHACRVRAFVRNEVIMRVEQNYDHQNYSDLYGNKATRNWNPRMCLKGFTFHRRVYGPYRLRYPLIRKGWKQWADDGFPELTPENKTKYMFDARGQDELLKASWDDAWTYAAKGIIHITKKYSGEEGAKKLIEQGYPKEMVDAMKGAGTRTFKGRGGMGLLGVIGKYGMYRFNNTLALVDSHNRGLGPDKALGGRNWSNYTWHGDQAPGHPFVHGLQTSDVDMNDIRFSKLVIQTGKNLIENKMPEAHWLTEVMERGGKLVVITPEYSPSSQKADYWIPIRCNTDTALFLGLTRILMDEKLYDADYVKKFTDFPLLVRTDTLKRLQAKDIFPDYKLEDISQGPSFKMHGLHDDQRETIGDFVVWDAKTNGPSPITRDDVGDKLTAKGIDPVLDGTFKVKTVDGKEIEVMPLFEMYKIHLKDYDIDTVVEITNSPRELIERLAHDIATIKPVAIHYGEGINHWFHATLFNRSTYLPLMLTGNIGYKGSGSHTWSGNYKAGNFQASKWSGPGFYGWVAEDVFNPNLDPYAPATDLKVRGRAYDEEVAYWNHNDRPLIVNTPKYGRKCFTGKTHMPTPTKVMWFTNVNLVNNAKHVYQMLKNVNPNIEQIMSTDIEVTGSIEYADFAFPANSWAEFETHEITSSCSNPFVQIWKGGIRPVNDSRDDVMILAGMAAKLGDLLRDMRFRDYWKFALEGRPEVYIQRLLDGSTTLKGYTFDAIVNGKYGEPGVALLLYRTYPRQPFWEQVHESLPFYTPTGRLQAYNDESEIIEYGENFIVHREGPEATPYLPNVIASTNPYIRPDDYGIPESAEHWDERTVRNIKKSWAEVKQTKNFLWEKGYKFYCVTPKSRHTVHSQWAVTDWNFIWNNNFGDPYRMDKRMPGVGEHQIHINPQAAMDMGINDGDYVYVDANPADRPYEGWKPSDPFYKVARLMLRCKYNPAYPYGVTMMKHSAWISTERSVKAHESRPDGRALSADTGYQSSFRYGSQQSITRDWSMPMHQLDSLFHKSKTSMKFIFGYEADNHGINTTPKETLVKITKAEDGGIGGKGLWDPAKTGYTAGNENDFMRRYLSGELIKIEKA</sequence>
<organism evidence="5 6">
    <name type="scientific">Candidatus Brocadia carolinensis</name>
    <dbReference type="NCBI Taxonomy" id="1004156"/>
    <lineage>
        <taxon>Bacteria</taxon>
        <taxon>Pseudomonadati</taxon>
        <taxon>Planctomycetota</taxon>
        <taxon>Candidatus Brocadiia</taxon>
        <taxon>Candidatus Brocadiales</taxon>
        <taxon>Candidatus Brocadiaceae</taxon>
        <taxon>Candidatus Brocadia</taxon>
    </lineage>
</organism>
<gene>
    <name evidence="5" type="ORF">AYP45_14770</name>
</gene>
<dbReference type="AlphaFoldDB" id="A0A1V4AQQ1"/>
<evidence type="ECO:0000256" key="2">
    <source>
        <dbReference type="ARBA" id="ARBA00023004"/>
    </source>
</evidence>
<dbReference type="PANTHER" id="PTHR43742">
    <property type="entry name" value="TRIMETHYLAMINE-N-OXIDE REDUCTASE"/>
    <property type="match status" value="1"/>
</dbReference>
<dbReference type="SUPFAM" id="SSF53706">
    <property type="entry name" value="Formate dehydrogenase/DMSO reductase, domains 1-3"/>
    <property type="match status" value="1"/>
</dbReference>
<dbReference type="InterPro" id="IPR006311">
    <property type="entry name" value="TAT_signal"/>
</dbReference>
<evidence type="ECO:0000313" key="5">
    <source>
        <dbReference type="EMBL" id="OOP55454.1"/>
    </source>
</evidence>
<reference evidence="5 6" key="1">
    <citation type="journal article" date="2017" name="Water Res.">
        <title>Discovery and metagenomic analysis of an anammox bacterial enrichment related to Candidatus "Brocadia caroliniensis" in a full-scale glycerol-fed nitritation-denitritation separate centrate treatment process.</title>
        <authorList>
            <person name="Park H."/>
            <person name="Brotto A.C."/>
            <person name="van Loosdrecht M.C."/>
            <person name="Chandran K."/>
        </authorList>
    </citation>
    <scope>NUCLEOTIDE SEQUENCE [LARGE SCALE GENOMIC DNA]</scope>
    <source>
        <strain evidence="5">26THWARD</strain>
    </source>
</reference>
<dbReference type="Proteomes" id="UP000189681">
    <property type="component" value="Unassembled WGS sequence"/>
</dbReference>
<dbReference type="EMBL" id="AYTS01000145">
    <property type="protein sequence ID" value="OOP55454.1"/>
    <property type="molecule type" value="Genomic_DNA"/>
</dbReference>
<name>A0A1V4AQQ1_9BACT</name>
<dbReference type="GO" id="GO:0016491">
    <property type="term" value="F:oxidoreductase activity"/>
    <property type="evidence" value="ECO:0007669"/>
    <property type="project" value="InterPro"/>
</dbReference>
<keyword evidence="3" id="KW-0411">Iron-sulfur</keyword>
<dbReference type="STRING" id="1004156.AYP45_14770"/>
<evidence type="ECO:0000256" key="1">
    <source>
        <dbReference type="ARBA" id="ARBA00022723"/>
    </source>
</evidence>
<dbReference type="SUPFAM" id="SSF50692">
    <property type="entry name" value="ADC-like"/>
    <property type="match status" value="1"/>
</dbReference>
<dbReference type="InterPro" id="IPR006656">
    <property type="entry name" value="Mopterin_OxRdtase"/>
</dbReference>